<dbReference type="PROSITE" id="PS51819">
    <property type="entry name" value="VOC"/>
    <property type="match status" value="2"/>
</dbReference>
<comment type="caution">
    <text evidence="2">The sequence shown here is derived from an EMBL/GenBank/DDBJ whole genome shotgun (WGS) entry which is preliminary data.</text>
</comment>
<evidence type="ECO:0000313" key="3">
    <source>
        <dbReference type="Proteomes" id="UP001284601"/>
    </source>
</evidence>
<dbReference type="InterPro" id="IPR029068">
    <property type="entry name" value="Glyas_Bleomycin-R_OHBP_Dase"/>
</dbReference>
<dbReference type="RefSeq" id="WP_318600537.1">
    <property type="nucleotide sequence ID" value="NZ_JAWSTH010000117.1"/>
</dbReference>
<keyword evidence="3" id="KW-1185">Reference proteome</keyword>
<dbReference type="Pfam" id="PF00903">
    <property type="entry name" value="Glyoxalase"/>
    <property type="match status" value="2"/>
</dbReference>
<dbReference type="InterPro" id="IPR004360">
    <property type="entry name" value="Glyas_Fos-R_dOase_dom"/>
</dbReference>
<name>A0ABU4I182_9ACTN</name>
<gene>
    <name evidence="2" type="ORF">R7226_27180</name>
</gene>
<dbReference type="CDD" id="cd07247">
    <property type="entry name" value="SgaA_N_like"/>
    <property type="match status" value="2"/>
</dbReference>
<dbReference type="InterPro" id="IPR052164">
    <property type="entry name" value="Anthracycline_SecMetBiosynth"/>
</dbReference>
<evidence type="ECO:0000259" key="1">
    <source>
        <dbReference type="PROSITE" id="PS51819"/>
    </source>
</evidence>
<dbReference type="InterPro" id="IPR037523">
    <property type="entry name" value="VOC_core"/>
</dbReference>
<dbReference type="PANTHER" id="PTHR33993:SF14">
    <property type="entry name" value="GB|AAF24581.1"/>
    <property type="match status" value="1"/>
</dbReference>
<proteinExistence type="predicted"/>
<dbReference type="EMBL" id="JAWSTH010000117">
    <property type="protein sequence ID" value="MDW5598069.1"/>
    <property type="molecule type" value="Genomic_DNA"/>
</dbReference>
<protein>
    <submittedName>
        <fullName evidence="2">VOC family protein</fullName>
    </submittedName>
</protein>
<evidence type="ECO:0000313" key="2">
    <source>
        <dbReference type="EMBL" id="MDW5598069.1"/>
    </source>
</evidence>
<reference evidence="3" key="1">
    <citation type="submission" date="2023-07" db="EMBL/GenBank/DDBJ databases">
        <title>Conexibacter stalactiti sp. nov., isolated from stalactites in a lava cave and emended description of the genus Conexibacter.</title>
        <authorList>
            <person name="Lee S.D."/>
        </authorList>
    </citation>
    <scope>NUCLEOTIDE SEQUENCE [LARGE SCALE GENOMIC DNA]</scope>
    <source>
        <strain evidence="3">KCTC 39840</strain>
    </source>
</reference>
<sequence>MSERDHYEHGVPCWVDHASENPRAAAEFYSGLLAWETEDVMPPEAPGRYFMARLRGRDVAALSSQPLEGAPPAWNTYVAVDDADAAAATASEAGGNVLAGPFDVFDSGRMAVLQDPSGAVFSVWQAARHIGAGLVNEPGALAWNELTTRDVEGSQGFYGALFGWRTGQLELDGGRYFTWHLPGGDTGDPQTSIGGMMPMDGDIWPSDLPPHWMTYFAVEDADEAAERTPELGGLVSIAPFDTPAGRIVVVNDPVGAVVSLLELPQPA</sequence>
<dbReference type="Gene3D" id="3.10.180.10">
    <property type="entry name" value="2,3-Dihydroxybiphenyl 1,2-Dioxygenase, domain 1"/>
    <property type="match status" value="2"/>
</dbReference>
<dbReference type="PANTHER" id="PTHR33993">
    <property type="entry name" value="GLYOXALASE-RELATED"/>
    <property type="match status" value="1"/>
</dbReference>
<accession>A0ABU4I182</accession>
<dbReference type="SUPFAM" id="SSF54593">
    <property type="entry name" value="Glyoxalase/Bleomycin resistance protein/Dihydroxybiphenyl dioxygenase"/>
    <property type="match status" value="2"/>
</dbReference>
<feature type="domain" description="VOC" evidence="1">
    <location>
        <begin position="140"/>
        <end position="263"/>
    </location>
</feature>
<organism evidence="2 3">
    <name type="scientific">Conexibacter stalactiti</name>
    <dbReference type="NCBI Taxonomy" id="1940611"/>
    <lineage>
        <taxon>Bacteria</taxon>
        <taxon>Bacillati</taxon>
        <taxon>Actinomycetota</taxon>
        <taxon>Thermoleophilia</taxon>
        <taxon>Solirubrobacterales</taxon>
        <taxon>Conexibacteraceae</taxon>
        <taxon>Conexibacter</taxon>
    </lineage>
</organism>
<feature type="domain" description="VOC" evidence="1">
    <location>
        <begin position="11"/>
        <end position="126"/>
    </location>
</feature>
<dbReference type="Proteomes" id="UP001284601">
    <property type="component" value="Unassembled WGS sequence"/>
</dbReference>